<dbReference type="GO" id="GO:0003677">
    <property type="term" value="F:DNA binding"/>
    <property type="evidence" value="ECO:0007669"/>
    <property type="project" value="UniProtKB-KW"/>
</dbReference>
<keyword evidence="3" id="KW-0238">DNA-binding</keyword>
<evidence type="ECO:0000256" key="3">
    <source>
        <dbReference type="ARBA" id="ARBA00023125"/>
    </source>
</evidence>
<feature type="domain" description="Xylanolytic transcriptional activator regulatory" evidence="7">
    <location>
        <begin position="276"/>
        <end position="350"/>
    </location>
</feature>
<dbReference type="CDD" id="cd12148">
    <property type="entry name" value="fungal_TF_MHR"/>
    <property type="match status" value="1"/>
</dbReference>
<evidence type="ECO:0000313" key="9">
    <source>
        <dbReference type="Proteomes" id="UP001271007"/>
    </source>
</evidence>
<dbReference type="GO" id="GO:0008270">
    <property type="term" value="F:zinc ion binding"/>
    <property type="evidence" value="ECO:0007669"/>
    <property type="project" value="InterPro"/>
</dbReference>
<comment type="caution">
    <text evidence="8">The sequence shown here is derived from an EMBL/GenBank/DDBJ whole genome shotgun (WGS) entry which is preliminary data.</text>
</comment>
<dbReference type="AlphaFoldDB" id="A0AAJ0GCC9"/>
<protein>
    <recommendedName>
        <fullName evidence="7">Xylanolytic transcriptional activator regulatory domain-containing protein</fullName>
    </recommendedName>
</protein>
<accession>A0AAJ0GCC9</accession>
<dbReference type="SMART" id="SM00906">
    <property type="entry name" value="Fungal_trans"/>
    <property type="match status" value="1"/>
</dbReference>
<proteinExistence type="predicted"/>
<dbReference type="PANTHER" id="PTHR47171:SF5">
    <property type="entry name" value="ZN(II)2CYS6 TRANSCRIPTION FACTOR (EUROFUNG)"/>
    <property type="match status" value="1"/>
</dbReference>
<gene>
    <name evidence="8" type="ORF">LTR09_005661</name>
</gene>
<evidence type="ECO:0000259" key="7">
    <source>
        <dbReference type="SMART" id="SM00906"/>
    </source>
</evidence>
<evidence type="ECO:0000256" key="2">
    <source>
        <dbReference type="ARBA" id="ARBA00023015"/>
    </source>
</evidence>
<sequence length="653" mass="72466">MKPGSGSDVPASCVCSVMIARQRRSTRKASRTGDARFRSAAQTAYPALRPNVIQRDAAPVAESASQTAIALLSPLDSPYSFGDPKTNTPDVGSAPQGPGVNQFALNGEKGQVRGFADAQAPTVADPPSASSDAAYLGEARVSSLFAQGPRPQTPTSLIPNPPEINWNDLPSLELQDSFIETYFEYCWPWCPVLDQSTLRKSIETSPSPLLINALSLLGSRIRPPILEHAGAAEYYHRAKALFYSDQEQDPLLCLQSIALFYWWAPRSPDKVHKDAAWWWTGLAIKYAQQLGLHREPKDVQDVGGPEAQGIRRRIWWTLFARERLTALCQGRPCTINPEDCSVREPSLEDFGPTPDHRAHLFIHWVRLCDIIGRVGQHLSRSSADTFPVSLAWELIGWIRSLPLSLQVPITSERTRILDRNVHKLHLPYLTTVALLHMNPASQQTPQALPQVYQAAISSASCIARILKDLLARGEIRILGAIASWYTSVAIIALLPTLRSERLADHGRKEIRTLKATLVHMSHLWPTAAIFLRGFERLRAFEQLEGEALRTSADDNDGHGGQQRTRPAHYHSGPSTSDPLPDEDWIHGIDWHSYFPFVTEKTSGLLSELLGQENEFIMGDDFWDDCPAVTLQDLLDTADTTFPSLLQSDTAFSF</sequence>
<evidence type="ECO:0000256" key="1">
    <source>
        <dbReference type="ARBA" id="ARBA00022833"/>
    </source>
</evidence>
<reference evidence="8" key="1">
    <citation type="submission" date="2023-04" db="EMBL/GenBank/DDBJ databases">
        <title>Black Yeasts Isolated from many extreme environments.</title>
        <authorList>
            <person name="Coleine C."/>
            <person name="Stajich J.E."/>
            <person name="Selbmann L."/>
        </authorList>
    </citation>
    <scope>NUCLEOTIDE SEQUENCE</scope>
    <source>
        <strain evidence="8">CCFEE 5312</strain>
    </source>
</reference>
<evidence type="ECO:0000256" key="5">
    <source>
        <dbReference type="ARBA" id="ARBA00023242"/>
    </source>
</evidence>
<dbReference type="InterPro" id="IPR052073">
    <property type="entry name" value="Amide_Lactam_Regulators"/>
</dbReference>
<keyword evidence="9" id="KW-1185">Reference proteome</keyword>
<evidence type="ECO:0000313" key="8">
    <source>
        <dbReference type="EMBL" id="KAK3053492.1"/>
    </source>
</evidence>
<dbReference type="PANTHER" id="PTHR47171">
    <property type="entry name" value="FARA-RELATED"/>
    <property type="match status" value="1"/>
</dbReference>
<dbReference type="Pfam" id="PF04082">
    <property type="entry name" value="Fungal_trans"/>
    <property type="match status" value="1"/>
</dbReference>
<organism evidence="8 9">
    <name type="scientific">Extremus antarcticus</name>
    <dbReference type="NCBI Taxonomy" id="702011"/>
    <lineage>
        <taxon>Eukaryota</taxon>
        <taxon>Fungi</taxon>
        <taxon>Dikarya</taxon>
        <taxon>Ascomycota</taxon>
        <taxon>Pezizomycotina</taxon>
        <taxon>Dothideomycetes</taxon>
        <taxon>Dothideomycetidae</taxon>
        <taxon>Mycosphaerellales</taxon>
        <taxon>Extremaceae</taxon>
        <taxon>Extremus</taxon>
    </lineage>
</organism>
<feature type="region of interest" description="Disordered" evidence="6">
    <location>
        <begin position="80"/>
        <end position="104"/>
    </location>
</feature>
<dbReference type="GO" id="GO:0006351">
    <property type="term" value="P:DNA-templated transcription"/>
    <property type="evidence" value="ECO:0007669"/>
    <property type="project" value="InterPro"/>
</dbReference>
<dbReference type="EMBL" id="JAWDJX010000016">
    <property type="protein sequence ID" value="KAK3053492.1"/>
    <property type="molecule type" value="Genomic_DNA"/>
</dbReference>
<evidence type="ECO:0000256" key="4">
    <source>
        <dbReference type="ARBA" id="ARBA00023163"/>
    </source>
</evidence>
<evidence type="ECO:0000256" key="6">
    <source>
        <dbReference type="SAM" id="MobiDB-lite"/>
    </source>
</evidence>
<keyword evidence="4" id="KW-0804">Transcription</keyword>
<name>A0AAJ0GCC9_9PEZI</name>
<dbReference type="InterPro" id="IPR007219">
    <property type="entry name" value="XnlR_reg_dom"/>
</dbReference>
<dbReference type="Proteomes" id="UP001271007">
    <property type="component" value="Unassembled WGS sequence"/>
</dbReference>
<keyword evidence="5" id="KW-0539">Nucleus</keyword>
<keyword evidence="2" id="KW-0805">Transcription regulation</keyword>
<keyword evidence="1" id="KW-0862">Zinc</keyword>
<feature type="region of interest" description="Disordered" evidence="6">
    <location>
        <begin position="548"/>
        <end position="577"/>
    </location>
</feature>